<evidence type="ECO:0000313" key="10">
    <source>
        <dbReference type="Proteomes" id="UP001158598"/>
    </source>
</evidence>
<dbReference type="PANTHER" id="PTHR36838:SF1">
    <property type="entry name" value="SLR1864 PROTEIN"/>
    <property type="match status" value="1"/>
</dbReference>
<evidence type="ECO:0000256" key="7">
    <source>
        <dbReference type="ARBA" id="ARBA00023136"/>
    </source>
</evidence>
<keyword evidence="7 8" id="KW-0472">Membrane</keyword>
<reference evidence="9" key="1">
    <citation type="submission" date="2023-03" db="EMBL/GenBank/DDBJ databases">
        <authorList>
            <person name="Pearce D."/>
        </authorList>
    </citation>
    <scope>NUCLEOTIDE SEQUENCE</scope>
    <source>
        <strain evidence="9">Mc</strain>
    </source>
</reference>
<name>A0AA35XTR9_METCP</name>
<keyword evidence="5 8" id="KW-0812">Transmembrane</keyword>
<evidence type="ECO:0000256" key="6">
    <source>
        <dbReference type="ARBA" id="ARBA00022989"/>
    </source>
</evidence>
<gene>
    <name evidence="9" type="ORF">MCNOR_0300</name>
</gene>
<keyword evidence="4" id="KW-1003">Cell membrane</keyword>
<feature type="transmembrane region" description="Helical" evidence="8">
    <location>
        <begin position="68"/>
        <end position="86"/>
    </location>
</feature>
<feature type="transmembrane region" description="Helical" evidence="8">
    <location>
        <begin position="144"/>
        <end position="164"/>
    </location>
</feature>
<comment type="similarity">
    <text evidence="2">Belongs to the auxin efflux carrier (TC 2.A.69) family.</text>
</comment>
<dbReference type="EMBL" id="OX458332">
    <property type="protein sequence ID" value="CAI8732148.1"/>
    <property type="molecule type" value="Genomic_DNA"/>
</dbReference>
<protein>
    <recommendedName>
        <fullName evidence="11">Transporter</fullName>
    </recommendedName>
</protein>
<dbReference type="GO" id="GO:0005886">
    <property type="term" value="C:plasma membrane"/>
    <property type="evidence" value="ECO:0007669"/>
    <property type="project" value="UniProtKB-SubCell"/>
</dbReference>
<accession>A0AA35XTR9</accession>
<evidence type="ECO:0000313" key="9">
    <source>
        <dbReference type="EMBL" id="CAI8732148.1"/>
    </source>
</evidence>
<keyword evidence="6 8" id="KW-1133">Transmembrane helix</keyword>
<evidence type="ECO:0000256" key="2">
    <source>
        <dbReference type="ARBA" id="ARBA00010145"/>
    </source>
</evidence>
<sequence>MEDVRRAMNRLVLVVFLPALVFRTVMETNLDRLFYEIPLAAATGIVGCLLVSLMVFHFLPIPGRTKGAMVLGASFGNVTYLGLPVLLETFPNASEQVSEVSVLFEVTKSSINLTVGAMIAIHYGSREAITFRKTAFEAFKLPPIWGLFLAILFKVNGIPCPAFLQEAMHILASAVSGLMVLSLGMAFHFRGSRLFWLVIPVSVIKLILSPLLMARVVSWYDIAGVYADAAILEAAMPSQLLSFVISSRFELDEETLAVVILLDMLLAFLSIPLIGKYMVPG</sequence>
<evidence type="ECO:0000256" key="1">
    <source>
        <dbReference type="ARBA" id="ARBA00004651"/>
    </source>
</evidence>
<dbReference type="Gene3D" id="1.20.1530.20">
    <property type="match status" value="1"/>
</dbReference>
<dbReference type="InterPro" id="IPR004776">
    <property type="entry name" value="Mem_transp_PIN-like"/>
</dbReference>
<feature type="transmembrane region" description="Helical" evidence="8">
    <location>
        <begin position="194"/>
        <end position="213"/>
    </location>
</feature>
<feature type="transmembrane region" description="Helical" evidence="8">
    <location>
        <begin position="106"/>
        <end position="123"/>
    </location>
</feature>
<dbReference type="PANTHER" id="PTHR36838">
    <property type="entry name" value="AUXIN EFFLUX CARRIER FAMILY PROTEIN"/>
    <property type="match status" value="1"/>
</dbReference>
<evidence type="ECO:0000256" key="5">
    <source>
        <dbReference type="ARBA" id="ARBA00022692"/>
    </source>
</evidence>
<evidence type="ECO:0000256" key="8">
    <source>
        <dbReference type="SAM" id="Phobius"/>
    </source>
</evidence>
<dbReference type="AlphaFoldDB" id="A0AA35XTR9"/>
<dbReference type="InterPro" id="IPR038770">
    <property type="entry name" value="Na+/solute_symporter_sf"/>
</dbReference>
<evidence type="ECO:0000256" key="3">
    <source>
        <dbReference type="ARBA" id="ARBA00022448"/>
    </source>
</evidence>
<feature type="transmembrane region" description="Helical" evidence="8">
    <location>
        <begin position="170"/>
        <end position="187"/>
    </location>
</feature>
<keyword evidence="3" id="KW-0813">Transport</keyword>
<organism evidence="9 10">
    <name type="scientific">Methylococcus capsulatus</name>
    <dbReference type="NCBI Taxonomy" id="414"/>
    <lineage>
        <taxon>Bacteria</taxon>
        <taxon>Pseudomonadati</taxon>
        <taxon>Pseudomonadota</taxon>
        <taxon>Gammaproteobacteria</taxon>
        <taxon>Methylococcales</taxon>
        <taxon>Methylococcaceae</taxon>
        <taxon>Methylococcus</taxon>
    </lineage>
</organism>
<feature type="transmembrane region" description="Helical" evidence="8">
    <location>
        <begin position="256"/>
        <end position="275"/>
    </location>
</feature>
<dbReference type="GO" id="GO:0055085">
    <property type="term" value="P:transmembrane transport"/>
    <property type="evidence" value="ECO:0007669"/>
    <property type="project" value="InterPro"/>
</dbReference>
<dbReference type="Pfam" id="PF03547">
    <property type="entry name" value="Mem_trans"/>
    <property type="match status" value="1"/>
</dbReference>
<proteinExistence type="inferred from homology"/>
<evidence type="ECO:0008006" key="11">
    <source>
        <dbReference type="Google" id="ProtNLM"/>
    </source>
</evidence>
<feature type="transmembrane region" description="Helical" evidence="8">
    <location>
        <begin position="37"/>
        <end position="56"/>
    </location>
</feature>
<comment type="subcellular location">
    <subcellularLocation>
        <location evidence="1">Cell membrane</location>
        <topology evidence="1">Multi-pass membrane protein</topology>
    </subcellularLocation>
</comment>
<dbReference type="Proteomes" id="UP001158598">
    <property type="component" value="Chromosome"/>
</dbReference>
<evidence type="ECO:0000256" key="4">
    <source>
        <dbReference type="ARBA" id="ARBA00022475"/>
    </source>
</evidence>